<sequence>MVEIMKPYGQAHRHCLLVVDFGVALCKFLKLRRVASTGGWDQGKGSEIWLGETTLQQQYPFDIQYISGRDWNKEDREDLWNWSLNNGGNFTVKSLYDKLVDLKRGNSQASEFSVKLGKASSSRMRFLDIVEDEEHKDL</sequence>
<dbReference type="EMBL" id="JABWDY010035559">
    <property type="protein sequence ID" value="KAF5181917.1"/>
    <property type="molecule type" value="Genomic_DNA"/>
</dbReference>
<organism evidence="1 2">
    <name type="scientific">Thalictrum thalictroides</name>
    <name type="common">Rue-anemone</name>
    <name type="synonym">Anemone thalictroides</name>
    <dbReference type="NCBI Taxonomy" id="46969"/>
    <lineage>
        <taxon>Eukaryota</taxon>
        <taxon>Viridiplantae</taxon>
        <taxon>Streptophyta</taxon>
        <taxon>Embryophyta</taxon>
        <taxon>Tracheophyta</taxon>
        <taxon>Spermatophyta</taxon>
        <taxon>Magnoliopsida</taxon>
        <taxon>Ranunculales</taxon>
        <taxon>Ranunculaceae</taxon>
        <taxon>Thalictroideae</taxon>
        <taxon>Thalictrum</taxon>
    </lineage>
</organism>
<evidence type="ECO:0000313" key="1">
    <source>
        <dbReference type="EMBL" id="KAF5181917.1"/>
    </source>
</evidence>
<dbReference type="Proteomes" id="UP000554482">
    <property type="component" value="Unassembled WGS sequence"/>
</dbReference>
<keyword evidence="2" id="KW-1185">Reference proteome</keyword>
<dbReference type="AlphaFoldDB" id="A0A7J6VAU3"/>
<accession>A0A7J6VAU3</accession>
<protein>
    <submittedName>
        <fullName evidence="1">Uncharacterized protein</fullName>
    </submittedName>
</protein>
<evidence type="ECO:0000313" key="2">
    <source>
        <dbReference type="Proteomes" id="UP000554482"/>
    </source>
</evidence>
<gene>
    <name evidence="1" type="ORF">FRX31_028497</name>
</gene>
<proteinExistence type="predicted"/>
<reference evidence="1 2" key="1">
    <citation type="submission" date="2020-06" db="EMBL/GenBank/DDBJ databases">
        <title>Transcriptomic and genomic resources for Thalictrum thalictroides and T. hernandezii: Facilitating candidate gene discovery in an emerging model plant lineage.</title>
        <authorList>
            <person name="Arias T."/>
            <person name="Riano-Pachon D.M."/>
            <person name="Di Stilio V.S."/>
        </authorList>
    </citation>
    <scope>NUCLEOTIDE SEQUENCE [LARGE SCALE GENOMIC DNA]</scope>
    <source>
        <strain evidence="2">cv. WT478/WT964</strain>
        <tissue evidence="1">Leaves</tissue>
    </source>
</reference>
<name>A0A7J6VAU3_THATH</name>
<comment type="caution">
    <text evidence="1">The sequence shown here is derived from an EMBL/GenBank/DDBJ whole genome shotgun (WGS) entry which is preliminary data.</text>
</comment>